<dbReference type="EMBL" id="JAZHFS010000015">
    <property type="protein sequence ID" value="MEF2113666.1"/>
    <property type="molecule type" value="Genomic_DNA"/>
</dbReference>
<evidence type="ECO:0000313" key="2">
    <source>
        <dbReference type="EMBL" id="MEF2113666.1"/>
    </source>
</evidence>
<dbReference type="CDD" id="cd02440">
    <property type="entry name" value="AdoMet_MTases"/>
    <property type="match status" value="1"/>
</dbReference>
<name>A0ABU7UQH8_9CLOT</name>
<organism evidence="2 3">
    <name type="scientific">Clostridium frigoriphilum</name>
    <dbReference type="NCBI Taxonomy" id="443253"/>
    <lineage>
        <taxon>Bacteria</taxon>
        <taxon>Bacillati</taxon>
        <taxon>Bacillota</taxon>
        <taxon>Clostridia</taxon>
        <taxon>Eubacteriales</taxon>
        <taxon>Clostridiaceae</taxon>
        <taxon>Clostridium</taxon>
    </lineage>
</organism>
<protein>
    <submittedName>
        <fullName evidence="2">tRNA1(Val) (Adenine(37)-N6)-methyltransferase</fullName>
        <ecNumber evidence="2">2.1.1.223</ecNumber>
    </submittedName>
</protein>
<keyword evidence="3" id="KW-1185">Reference proteome</keyword>
<accession>A0ABU7UQH8</accession>
<dbReference type="InterPro" id="IPR050210">
    <property type="entry name" value="tRNA_Adenine-N(6)_MTase"/>
</dbReference>
<reference evidence="2 3" key="1">
    <citation type="submission" date="2023-11" db="EMBL/GenBank/DDBJ databases">
        <title>Draft genome sequence of a psychrophilic Clostridium strain from permafrost water brine.</title>
        <authorList>
            <person name="Shcherbakova V.A."/>
            <person name="Trubitsyn V.E."/>
            <person name="Zakharyuk A.G."/>
        </authorList>
    </citation>
    <scope>NUCLEOTIDE SEQUENCE [LARGE SCALE GENOMIC DNA]</scope>
    <source>
        <strain evidence="2 3">14F</strain>
    </source>
</reference>
<dbReference type="PANTHER" id="PTHR47739">
    <property type="entry name" value="TRNA1(VAL) (ADENINE(37)-N6)-METHYLTRANSFERASE"/>
    <property type="match status" value="1"/>
</dbReference>
<evidence type="ECO:0000259" key="1">
    <source>
        <dbReference type="Pfam" id="PF13847"/>
    </source>
</evidence>
<dbReference type="GO" id="GO:0032259">
    <property type="term" value="P:methylation"/>
    <property type="evidence" value="ECO:0007669"/>
    <property type="project" value="UniProtKB-KW"/>
</dbReference>
<keyword evidence="2" id="KW-0808">Transferase</keyword>
<dbReference type="GO" id="GO:0008168">
    <property type="term" value="F:methyltransferase activity"/>
    <property type="evidence" value="ECO:0007669"/>
    <property type="project" value="UniProtKB-KW"/>
</dbReference>
<dbReference type="Proteomes" id="UP001498469">
    <property type="component" value="Unassembled WGS sequence"/>
</dbReference>
<proteinExistence type="predicted"/>
<comment type="caution">
    <text evidence="2">The sequence shown here is derived from an EMBL/GenBank/DDBJ whole genome shotgun (WGS) entry which is preliminary data.</text>
</comment>
<dbReference type="PANTHER" id="PTHR47739:SF1">
    <property type="entry name" value="TRNA1(VAL) (ADENINE(37)-N6)-METHYLTRANSFERASE"/>
    <property type="match status" value="1"/>
</dbReference>
<keyword evidence="2" id="KW-0489">Methyltransferase</keyword>
<sequence>MEFLRTDETLDDLQLKGIHVIQKKHAFRFGVDAVLLANFVKVRKNAKVVDLCTGTGIIPFILAGKTTASNIIGVEIQEEFVDMANRSIEYNNLEDKIKFINGDLKDIELIKTLDKVDIVTVNPPYKLQNSGLISLNDKDAIARHEICCTLEDVIIACRILLKDNGRLYMVHRPDRLADILCTMRKHRIEPKRIRMVHPSVDKAPNIVLIEGQRDGGAFLKWDPPLYVHVEDGGYTQEIKNMYNSDEN</sequence>
<gene>
    <name evidence="2" type="ORF">SJI18_15275</name>
</gene>
<feature type="domain" description="Methyltransferase" evidence="1">
    <location>
        <begin position="44"/>
        <end position="170"/>
    </location>
</feature>
<dbReference type="InterPro" id="IPR025714">
    <property type="entry name" value="Methyltranfer_dom"/>
</dbReference>
<dbReference type="Pfam" id="PF13847">
    <property type="entry name" value="Methyltransf_31"/>
    <property type="match status" value="1"/>
</dbReference>
<dbReference type="RefSeq" id="WP_216252341.1">
    <property type="nucleotide sequence ID" value="NZ_JAZHFS010000015.1"/>
</dbReference>
<dbReference type="EC" id="2.1.1.223" evidence="2"/>
<evidence type="ECO:0000313" key="3">
    <source>
        <dbReference type="Proteomes" id="UP001498469"/>
    </source>
</evidence>